<dbReference type="GO" id="GO:0005886">
    <property type="term" value="C:plasma membrane"/>
    <property type="evidence" value="ECO:0007669"/>
    <property type="project" value="UniProtKB-SubCell"/>
</dbReference>
<feature type="transmembrane region" description="Helical" evidence="7">
    <location>
        <begin position="136"/>
        <end position="153"/>
    </location>
</feature>
<keyword evidence="5 7" id="KW-1133">Transmembrane helix</keyword>
<dbReference type="PANTHER" id="PTHR43386">
    <property type="entry name" value="OLIGOPEPTIDE TRANSPORT SYSTEM PERMEASE PROTEIN APPC"/>
    <property type="match status" value="1"/>
</dbReference>
<feature type="transmembrane region" description="Helical" evidence="7">
    <location>
        <begin position="12"/>
        <end position="32"/>
    </location>
</feature>
<dbReference type="PANTHER" id="PTHR43386:SF25">
    <property type="entry name" value="PEPTIDE ABC TRANSPORTER PERMEASE PROTEIN"/>
    <property type="match status" value="1"/>
</dbReference>
<dbReference type="AlphaFoldDB" id="A0A939MIW7"/>
<feature type="transmembrane region" description="Helical" evidence="7">
    <location>
        <begin position="242"/>
        <end position="263"/>
    </location>
</feature>
<accession>A0A939MIW7</accession>
<evidence type="ECO:0000256" key="2">
    <source>
        <dbReference type="ARBA" id="ARBA00022448"/>
    </source>
</evidence>
<feature type="transmembrane region" description="Helical" evidence="7">
    <location>
        <begin position="73"/>
        <end position="95"/>
    </location>
</feature>
<comment type="subcellular location">
    <subcellularLocation>
        <location evidence="1 7">Cell membrane</location>
        <topology evidence="1 7">Multi-pass membrane protein</topology>
    </subcellularLocation>
</comment>
<feature type="domain" description="ABC transmembrane type-1" evidence="8">
    <location>
        <begin position="71"/>
        <end position="260"/>
    </location>
</feature>
<dbReference type="Gene3D" id="1.10.3720.10">
    <property type="entry name" value="MetI-like"/>
    <property type="match status" value="1"/>
</dbReference>
<feature type="transmembrane region" description="Helical" evidence="7">
    <location>
        <begin position="184"/>
        <end position="206"/>
    </location>
</feature>
<dbReference type="InterPro" id="IPR000515">
    <property type="entry name" value="MetI-like"/>
</dbReference>
<dbReference type="CDD" id="cd06261">
    <property type="entry name" value="TM_PBP2"/>
    <property type="match status" value="1"/>
</dbReference>
<sequence length="311" mass="31942">MIRSVVRSPRGLFSLIVLGAVLALCLLSLVWLPGDPNQASAFRAWQPPSPEHWLGTDGSGRDLASRLIAGSRVTVIVVLGAAVVSGGIGLLLAVPAALGARWAREPLAILIDVLIAFPTLLLAIMLAAVFGSGLPVVIAAVGVGYGVAIARVVRAELRQVAAEDFVLAARAAGLSRWAILRTHLLPNVSPVFTVQLSLSMGLALLAEAGLSYLGFGAPPGVPSWGRMLAETQSYVSMHPEVVILPGLAITLTVLAFTLLGDALREAMDPRLRTGGPAGRPVVPGAAPPPVALSLPAALTPPAGVVDGGPKR</sequence>
<dbReference type="GO" id="GO:0055085">
    <property type="term" value="P:transmembrane transport"/>
    <property type="evidence" value="ECO:0007669"/>
    <property type="project" value="InterPro"/>
</dbReference>
<name>A0A939MIW7_9MICO</name>
<dbReference type="EMBL" id="JAGDYM010000004">
    <property type="protein sequence ID" value="MBO1900840.1"/>
    <property type="molecule type" value="Genomic_DNA"/>
</dbReference>
<evidence type="ECO:0000256" key="6">
    <source>
        <dbReference type="ARBA" id="ARBA00023136"/>
    </source>
</evidence>
<dbReference type="RefSeq" id="WP_208095620.1">
    <property type="nucleotide sequence ID" value="NZ_JAGDYM010000004.1"/>
</dbReference>
<evidence type="ECO:0000256" key="3">
    <source>
        <dbReference type="ARBA" id="ARBA00022475"/>
    </source>
</evidence>
<comment type="similarity">
    <text evidence="7">Belongs to the binding-protein-dependent transport system permease family.</text>
</comment>
<feature type="transmembrane region" description="Helical" evidence="7">
    <location>
        <begin position="107"/>
        <end position="130"/>
    </location>
</feature>
<dbReference type="InterPro" id="IPR050366">
    <property type="entry name" value="BP-dependent_transpt_permease"/>
</dbReference>
<gene>
    <name evidence="9" type="ORF">J4H92_02620</name>
</gene>
<proteinExistence type="inferred from homology"/>
<keyword evidence="2 7" id="KW-0813">Transport</keyword>
<reference evidence="9" key="1">
    <citation type="submission" date="2021-03" db="EMBL/GenBank/DDBJ databases">
        <title>Leucobacter chromiisoli sp. nov., isolated from chromium-containing soil of chemical plant.</title>
        <authorList>
            <person name="Xu Z."/>
        </authorList>
    </citation>
    <scope>NUCLEOTIDE SEQUENCE</scope>
    <source>
        <strain evidence="9">S27</strain>
    </source>
</reference>
<keyword evidence="3" id="KW-1003">Cell membrane</keyword>
<evidence type="ECO:0000256" key="1">
    <source>
        <dbReference type="ARBA" id="ARBA00004651"/>
    </source>
</evidence>
<dbReference type="PROSITE" id="PS50928">
    <property type="entry name" value="ABC_TM1"/>
    <property type="match status" value="1"/>
</dbReference>
<dbReference type="Proteomes" id="UP000664382">
    <property type="component" value="Unassembled WGS sequence"/>
</dbReference>
<evidence type="ECO:0000256" key="7">
    <source>
        <dbReference type="RuleBase" id="RU363032"/>
    </source>
</evidence>
<dbReference type="Pfam" id="PF00528">
    <property type="entry name" value="BPD_transp_1"/>
    <property type="match status" value="1"/>
</dbReference>
<evidence type="ECO:0000256" key="4">
    <source>
        <dbReference type="ARBA" id="ARBA00022692"/>
    </source>
</evidence>
<evidence type="ECO:0000313" key="10">
    <source>
        <dbReference type="Proteomes" id="UP000664382"/>
    </source>
</evidence>
<dbReference type="InterPro" id="IPR035906">
    <property type="entry name" value="MetI-like_sf"/>
</dbReference>
<evidence type="ECO:0000256" key="5">
    <source>
        <dbReference type="ARBA" id="ARBA00022989"/>
    </source>
</evidence>
<keyword evidence="6 7" id="KW-0472">Membrane</keyword>
<evidence type="ECO:0000259" key="8">
    <source>
        <dbReference type="PROSITE" id="PS50928"/>
    </source>
</evidence>
<organism evidence="9 10">
    <name type="scientific">Leucobacter weissii</name>
    <dbReference type="NCBI Taxonomy" id="1983706"/>
    <lineage>
        <taxon>Bacteria</taxon>
        <taxon>Bacillati</taxon>
        <taxon>Actinomycetota</taxon>
        <taxon>Actinomycetes</taxon>
        <taxon>Micrococcales</taxon>
        <taxon>Microbacteriaceae</taxon>
        <taxon>Leucobacter</taxon>
    </lineage>
</organism>
<protein>
    <submittedName>
        <fullName evidence="9">ABC transporter permease</fullName>
    </submittedName>
</protein>
<comment type="caution">
    <text evidence="9">The sequence shown here is derived from an EMBL/GenBank/DDBJ whole genome shotgun (WGS) entry which is preliminary data.</text>
</comment>
<keyword evidence="10" id="KW-1185">Reference proteome</keyword>
<evidence type="ECO:0000313" key="9">
    <source>
        <dbReference type="EMBL" id="MBO1900840.1"/>
    </source>
</evidence>
<dbReference type="SUPFAM" id="SSF161098">
    <property type="entry name" value="MetI-like"/>
    <property type="match status" value="1"/>
</dbReference>
<keyword evidence="4 7" id="KW-0812">Transmembrane</keyword>